<sequence length="45" mass="5089">MVKGLPDLKIVEDKCVDCLSGKQHRDNIPKKASWRASTKLELVHT</sequence>
<dbReference type="AlphaFoldDB" id="A0A392SBE2"/>
<evidence type="ECO:0000313" key="2">
    <source>
        <dbReference type="Proteomes" id="UP000265520"/>
    </source>
</evidence>
<keyword evidence="1" id="KW-0378">Hydrolase</keyword>
<feature type="non-terminal residue" evidence="1">
    <location>
        <position position="45"/>
    </location>
</feature>
<dbReference type="EMBL" id="LXQA010342016">
    <property type="protein sequence ID" value="MCI45280.1"/>
    <property type="molecule type" value="Genomic_DNA"/>
</dbReference>
<protein>
    <submittedName>
        <fullName evidence="1">Ubiquitin carboxyl-terminal hydrolase</fullName>
    </submittedName>
</protein>
<evidence type="ECO:0000313" key="1">
    <source>
        <dbReference type="EMBL" id="MCI45280.1"/>
    </source>
</evidence>
<organism evidence="1 2">
    <name type="scientific">Trifolium medium</name>
    <dbReference type="NCBI Taxonomy" id="97028"/>
    <lineage>
        <taxon>Eukaryota</taxon>
        <taxon>Viridiplantae</taxon>
        <taxon>Streptophyta</taxon>
        <taxon>Embryophyta</taxon>
        <taxon>Tracheophyta</taxon>
        <taxon>Spermatophyta</taxon>
        <taxon>Magnoliopsida</taxon>
        <taxon>eudicotyledons</taxon>
        <taxon>Gunneridae</taxon>
        <taxon>Pentapetalae</taxon>
        <taxon>rosids</taxon>
        <taxon>fabids</taxon>
        <taxon>Fabales</taxon>
        <taxon>Fabaceae</taxon>
        <taxon>Papilionoideae</taxon>
        <taxon>50 kb inversion clade</taxon>
        <taxon>NPAAA clade</taxon>
        <taxon>Hologalegina</taxon>
        <taxon>IRL clade</taxon>
        <taxon>Trifolieae</taxon>
        <taxon>Trifolium</taxon>
    </lineage>
</organism>
<reference evidence="1 2" key="1">
    <citation type="journal article" date="2018" name="Front. Plant Sci.">
        <title>Red Clover (Trifolium pratense) and Zigzag Clover (T. medium) - A Picture of Genomic Similarities and Differences.</title>
        <authorList>
            <person name="Dluhosova J."/>
            <person name="Istvanek J."/>
            <person name="Nedelnik J."/>
            <person name="Repkova J."/>
        </authorList>
    </citation>
    <scope>NUCLEOTIDE SEQUENCE [LARGE SCALE GENOMIC DNA]</scope>
    <source>
        <strain evidence="2">cv. 10/8</strain>
        <tissue evidence="1">Leaf</tissue>
    </source>
</reference>
<name>A0A392SBE2_9FABA</name>
<accession>A0A392SBE2</accession>
<proteinExistence type="predicted"/>
<comment type="caution">
    <text evidence="1">The sequence shown here is derived from an EMBL/GenBank/DDBJ whole genome shotgun (WGS) entry which is preliminary data.</text>
</comment>
<dbReference type="Proteomes" id="UP000265520">
    <property type="component" value="Unassembled WGS sequence"/>
</dbReference>
<keyword evidence="2" id="KW-1185">Reference proteome</keyword>
<dbReference type="GO" id="GO:0016787">
    <property type="term" value="F:hydrolase activity"/>
    <property type="evidence" value="ECO:0007669"/>
    <property type="project" value="UniProtKB-KW"/>
</dbReference>